<dbReference type="AlphaFoldDB" id="S7MYS1"/>
<dbReference type="InterPro" id="IPR036812">
    <property type="entry name" value="NAD(P)_OxRdtase_dom_sf"/>
</dbReference>
<dbReference type="EMBL" id="KE162829">
    <property type="protein sequence ID" value="EPQ09744.1"/>
    <property type="molecule type" value="Genomic_DNA"/>
</dbReference>
<dbReference type="Gene3D" id="3.20.20.100">
    <property type="entry name" value="NADP-dependent oxidoreductase domain"/>
    <property type="match status" value="1"/>
</dbReference>
<keyword evidence="2" id="KW-1185">Reference proteome</keyword>
<evidence type="ECO:0000313" key="1">
    <source>
        <dbReference type="EMBL" id="EPQ09744.1"/>
    </source>
</evidence>
<reference evidence="1 2" key="1">
    <citation type="journal article" date="2013" name="Nat. Commun.">
        <title>Genome analysis reveals insights into physiology and longevity of the Brandt's bat Myotis brandtii.</title>
        <authorList>
            <person name="Seim I."/>
            <person name="Fang X."/>
            <person name="Xiong Z."/>
            <person name="Lobanov A.V."/>
            <person name="Huang Z."/>
            <person name="Ma S."/>
            <person name="Feng Y."/>
            <person name="Turanov A.A."/>
            <person name="Zhu Y."/>
            <person name="Lenz T.L."/>
            <person name="Gerashchenko M.V."/>
            <person name="Fan D."/>
            <person name="Hee Yim S."/>
            <person name="Yao X."/>
            <person name="Jordan D."/>
            <person name="Xiong Y."/>
            <person name="Ma Y."/>
            <person name="Lyapunov A.N."/>
            <person name="Chen G."/>
            <person name="Kulakova O.I."/>
            <person name="Sun Y."/>
            <person name="Lee S.G."/>
            <person name="Bronson R.T."/>
            <person name="Moskalev A.A."/>
            <person name="Sunyaev S.R."/>
            <person name="Zhang G."/>
            <person name="Krogh A."/>
            <person name="Wang J."/>
            <person name="Gladyshev V.N."/>
        </authorList>
    </citation>
    <scope>NUCLEOTIDE SEQUENCE [LARGE SCALE GENOMIC DNA]</scope>
</reference>
<organism evidence="1 2">
    <name type="scientific">Myotis brandtii</name>
    <name type="common">Brandt's bat</name>
    <dbReference type="NCBI Taxonomy" id="109478"/>
    <lineage>
        <taxon>Eukaryota</taxon>
        <taxon>Metazoa</taxon>
        <taxon>Chordata</taxon>
        <taxon>Craniata</taxon>
        <taxon>Vertebrata</taxon>
        <taxon>Euteleostomi</taxon>
        <taxon>Mammalia</taxon>
        <taxon>Eutheria</taxon>
        <taxon>Laurasiatheria</taxon>
        <taxon>Chiroptera</taxon>
        <taxon>Yangochiroptera</taxon>
        <taxon>Vespertilionidae</taxon>
        <taxon>Myotis</taxon>
    </lineage>
</organism>
<name>S7MYS1_MYOBR</name>
<gene>
    <name evidence="1" type="ORF">D623_10019441</name>
</gene>
<accession>S7MYS1</accession>
<evidence type="ECO:0000313" key="2">
    <source>
        <dbReference type="Proteomes" id="UP000052978"/>
    </source>
</evidence>
<dbReference type="Proteomes" id="UP000052978">
    <property type="component" value="Unassembled WGS sequence"/>
</dbReference>
<sequence>MLGKWPKSQCILGTEAKGQGTGQLPHAVFLLHPSVPHTPSTVFDFELPEEDMNALFSLDRNLRLTKFPTAKNHKDYPFHIEY</sequence>
<protein>
    <submittedName>
        <fullName evidence="1">1,5-anhydro-D-fructose reductase</fullName>
    </submittedName>
</protein>
<proteinExistence type="predicted"/>